<reference evidence="2 3" key="1">
    <citation type="submission" date="2015-07" db="EMBL/GenBank/DDBJ databases">
        <title>The genome of Habropoda laboriosa.</title>
        <authorList>
            <person name="Pan H."/>
            <person name="Kapheim K."/>
        </authorList>
    </citation>
    <scope>NUCLEOTIDE SEQUENCE [LARGE SCALE GENOMIC DNA]</scope>
    <source>
        <strain evidence="2">0110345459</strain>
    </source>
</reference>
<feature type="region of interest" description="Disordered" evidence="1">
    <location>
        <begin position="88"/>
        <end position="115"/>
    </location>
</feature>
<dbReference type="Proteomes" id="UP000053825">
    <property type="component" value="Unassembled WGS sequence"/>
</dbReference>
<dbReference type="EMBL" id="KQ414736">
    <property type="protein sequence ID" value="KOC62123.1"/>
    <property type="molecule type" value="Genomic_DNA"/>
</dbReference>
<keyword evidence="3" id="KW-1185">Reference proteome</keyword>
<evidence type="ECO:0000256" key="1">
    <source>
        <dbReference type="SAM" id="MobiDB-lite"/>
    </source>
</evidence>
<organism evidence="2 3">
    <name type="scientific">Habropoda laboriosa</name>
    <dbReference type="NCBI Taxonomy" id="597456"/>
    <lineage>
        <taxon>Eukaryota</taxon>
        <taxon>Metazoa</taxon>
        <taxon>Ecdysozoa</taxon>
        <taxon>Arthropoda</taxon>
        <taxon>Hexapoda</taxon>
        <taxon>Insecta</taxon>
        <taxon>Pterygota</taxon>
        <taxon>Neoptera</taxon>
        <taxon>Endopterygota</taxon>
        <taxon>Hymenoptera</taxon>
        <taxon>Apocrita</taxon>
        <taxon>Aculeata</taxon>
        <taxon>Apoidea</taxon>
        <taxon>Anthophila</taxon>
        <taxon>Apidae</taxon>
        <taxon>Habropoda</taxon>
    </lineage>
</organism>
<dbReference type="AlphaFoldDB" id="A0A0L7QTZ7"/>
<protein>
    <submittedName>
        <fullName evidence="2">Uncharacterized protein</fullName>
    </submittedName>
</protein>
<sequence length="144" mass="16254">MIRQTINDDEALTVLYIKIAHTRELFGTGSIEDLEYTRRVVYLDLFSIKVLDCRIVLLHETSRNKLHGKCTLAYPARAEDDYLELAHLFGSSPPSPPPPPPRRVQDREEGSLSRVPSRLSLHVCSFSNTRESTAATTNSVLVFL</sequence>
<name>A0A0L7QTZ7_9HYME</name>
<proteinExistence type="predicted"/>
<feature type="compositionally biased region" description="Pro residues" evidence="1">
    <location>
        <begin position="93"/>
        <end position="102"/>
    </location>
</feature>
<accession>A0A0L7QTZ7</accession>
<gene>
    <name evidence="2" type="ORF">WH47_05215</name>
</gene>
<evidence type="ECO:0000313" key="3">
    <source>
        <dbReference type="Proteomes" id="UP000053825"/>
    </source>
</evidence>
<evidence type="ECO:0000313" key="2">
    <source>
        <dbReference type="EMBL" id="KOC62123.1"/>
    </source>
</evidence>